<keyword evidence="1" id="KW-0472">Membrane</keyword>
<dbReference type="PANTHER" id="PTHR40106">
    <property type="entry name" value="INNER MEMBRANE PROTEIN RCLC"/>
    <property type="match status" value="1"/>
</dbReference>
<evidence type="ECO:0000256" key="1">
    <source>
        <dbReference type="SAM" id="Phobius"/>
    </source>
</evidence>
<evidence type="ECO:0000313" key="2">
    <source>
        <dbReference type="EMBL" id="KRG70442.1"/>
    </source>
</evidence>
<name>A0A0R0CVN8_9GAMM</name>
<gene>
    <name evidence="2" type="ORF">ABB29_06420</name>
</gene>
<dbReference type="GO" id="GO:1901530">
    <property type="term" value="P:response to hypochlorite"/>
    <property type="evidence" value="ECO:0007669"/>
    <property type="project" value="TreeGrafter"/>
</dbReference>
<keyword evidence="1" id="KW-0812">Transmembrane</keyword>
<feature type="transmembrane region" description="Helical" evidence="1">
    <location>
        <begin position="95"/>
        <end position="115"/>
    </location>
</feature>
<dbReference type="PANTHER" id="PTHR40106:SF1">
    <property type="entry name" value="INNER MEMBRANE PROTEIN RCLC"/>
    <property type="match status" value="1"/>
</dbReference>
<feature type="transmembrane region" description="Helical" evidence="1">
    <location>
        <begin position="61"/>
        <end position="88"/>
    </location>
</feature>
<dbReference type="InterPro" id="IPR007339">
    <property type="entry name" value="RclC-like"/>
</dbReference>
<reference evidence="2 3" key="1">
    <citation type="submission" date="2015-05" db="EMBL/GenBank/DDBJ databases">
        <title>Genome sequencing and analysis of members of genus Stenotrophomonas.</title>
        <authorList>
            <person name="Patil P.P."/>
            <person name="Midha S."/>
            <person name="Patil P.B."/>
        </authorList>
    </citation>
    <scope>NUCLEOTIDE SEQUENCE [LARGE SCALE GENOMIC DNA]</scope>
    <source>
        <strain evidence="2 3">DSM 21858</strain>
    </source>
</reference>
<keyword evidence="1" id="KW-1133">Transmembrane helix</keyword>
<dbReference type="GO" id="GO:0005886">
    <property type="term" value="C:plasma membrane"/>
    <property type="evidence" value="ECO:0007669"/>
    <property type="project" value="TreeGrafter"/>
</dbReference>
<protein>
    <recommendedName>
        <fullName evidence="4">Inner membrane protein ykgB</fullName>
    </recommendedName>
</protein>
<evidence type="ECO:0008006" key="4">
    <source>
        <dbReference type="Google" id="ProtNLM"/>
    </source>
</evidence>
<evidence type="ECO:0000313" key="3">
    <source>
        <dbReference type="Proteomes" id="UP000052052"/>
    </source>
</evidence>
<proteinExistence type="predicted"/>
<organism evidence="2 3">
    <name type="scientific">Pseudoxanthomonas dokdonensis</name>
    <dbReference type="NCBI Taxonomy" id="344882"/>
    <lineage>
        <taxon>Bacteria</taxon>
        <taxon>Pseudomonadati</taxon>
        <taxon>Pseudomonadota</taxon>
        <taxon>Gammaproteobacteria</taxon>
        <taxon>Lysobacterales</taxon>
        <taxon>Lysobacteraceae</taxon>
        <taxon>Pseudoxanthomonas</taxon>
    </lineage>
</organism>
<feature type="transmembrane region" description="Helical" evidence="1">
    <location>
        <begin position="20"/>
        <end position="41"/>
    </location>
</feature>
<dbReference type="STRING" id="344882.ABB29_06420"/>
<accession>A0A0R0CVN8</accession>
<dbReference type="Proteomes" id="UP000052052">
    <property type="component" value="Unassembled WGS sequence"/>
</dbReference>
<dbReference type="AlphaFoldDB" id="A0A0R0CVN8"/>
<keyword evidence="3" id="KW-1185">Reference proteome</keyword>
<dbReference type="EMBL" id="LDJL01000006">
    <property type="protein sequence ID" value="KRG70442.1"/>
    <property type="molecule type" value="Genomic_DNA"/>
</dbReference>
<dbReference type="Pfam" id="PF04224">
    <property type="entry name" value="DUF417"/>
    <property type="match status" value="1"/>
</dbReference>
<sequence>MAALGLGVFSFRRQPALHGAALLGMWLGQLLVLVWIGGMKFTHLEAVGIEGLMRSNPLFSWLYGLTSVQGASIIIGGIELLTAALIALWPWRPGLARWGLLAAVATYLLTNTFMLSLPGWQEGMGFPYIGRTGQFLVKDQLLLLGALALLLSRPGRDTPPR</sequence>
<dbReference type="PATRIC" id="fig|344882.3.peg.2620"/>
<comment type="caution">
    <text evidence="2">The sequence shown here is derived from an EMBL/GenBank/DDBJ whole genome shotgun (WGS) entry which is preliminary data.</text>
</comment>